<gene>
    <name evidence="1" type="ORF">QAD02_009690</name>
</gene>
<reference evidence="1" key="1">
    <citation type="submission" date="2023-04" db="EMBL/GenBank/DDBJ databases">
        <title>A chromosome-level genome assembly of the parasitoid wasp Eretmocerus hayati.</title>
        <authorList>
            <person name="Zhong Y."/>
            <person name="Liu S."/>
            <person name="Liu Y."/>
        </authorList>
    </citation>
    <scope>NUCLEOTIDE SEQUENCE</scope>
    <source>
        <strain evidence="1">ZJU_SS_LIU_2023</strain>
    </source>
</reference>
<proteinExistence type="predicted"/>
<sequence length="110" mass="12888">MRGLKPIKSLQKKMLNKFIDDLTELFLTNEEICDGVLAYIFQNSETSSDLRKIILKHLNSEQSWDKNNMNRYDRAVTKFKHSIINTIQLKLAQCEDYMETNQDNCILASK</sequence>
<protein>
    <submittedName>
        <fullName evidence="1">Uncharacterized protein</fullName>
    </submittedName>
</protein>
<dbReference type="Proteomes" id="UP001239111">
    <property type="component" value="Chromosome 4"/>
</dbReference>
<dbReference type="EMBL" id="CM056744">
    <property type="protein sequence ID" value="KAJ8668027.1"/>
    <property type="molecule type" value="Genomic_DNA"/>
</dbReference>
<keyword evidence="2" id="KW-1185">Reference proteome</keyword>
<evidence type="ECO:0000313" key="1">
    <source>
        <dbReference type="EMBL" id="KAJ8668027.1"/>
    </source>
</evidence>
<organism evidence="1 2">
    <name type="scientific">Eretmocerus hayati</name>
    <dbReference type="NCBI Taxonomy" id="131215"/>
    <lineage>
        <taxon>Eukaryota</taxon>
        <taxon>Metazoa</taxon>
        <taxon>Ecdysozoa</taxon>
        <taxon>Arthropoda</taxon>
        <taxon>Hexapoda</taxon>
        <taxon>Insecta</taxon>
        <taxon>Pterygota</taxon>
        <taxon>Neoptera</taxon>
        <taxon>Endopterygota</taxon>
        <taxon>Hymenoptera</taxon>
        <taxon>Apocrita</taxon>
        <taxon>Proctotrupomorpha</taxon>
        <taxon>Chalcidoidea</taxon>
        <taxon>Aphelinidae</taxon>
        <taxon>Aphelininae</taxon>
        <taxon>Eretmocerus</taxon>
    </lineage>
</organism>
<accession>A0ACC2NA36</accession>
<evidence type="ECO:0000313" key="2">
    <source>
        <dbReference type="Proteomes" id="UP001239111"/>
    </source>
</evidence>
<name>A0ACC2NA36_9HYME</name>
<comment type="caution">
    <text evidence="1">The sequence shown here is derived from an EMBL/GenBank/DDBJ whole genome shotgun (WGS) entry which is preliminary data.</text>
</comment>